<dbReference type="PANTHER" id="PTHR43880:SF12">
    <property type="entry name" value="ALCOHOL DEHYDROGENASE CLASS-3"/>
    <property type="match status" value="1"/>
</dbReference>
<dbReference type="AlphaFoldDB" id="A0A8H4RNB8"/>
<dbReference type="GO" id="GO:0008270">
    <property type="term" value="F:zinc ion binding"/>
    <property type="evidence" value="ECO:0007669"/>
    <property type="project" value="TreeGrafter"/>
</dbReference>
<dbReference type="SUPFAM" id="SSF51735">
    <property type="entry name" value="NAD(P)-binding Rossmann-fold domains"/>
    <property type="match status" value="1"/>
</dbReference>
<keyword evidence="5" id="KW-0812">Transmembrane</keyword>
<dbReference type="GO" id="GO:0051903">
    <property type="term" value="F:S-(hydroxymethyl)glutathione dehydrogenase [NAD(P)+] activity"/>
    <property type="evidence" value="ECO:0007669"/>
    <property type="project" value="TreeGrafter"/>
</dbReference>
<dbReference type="OrthoDB" id="1560166at2759"/>
<reference evidence="7 8" key="1">
    <citation type="submission" date="2020-03" db="EMBL/GenBank/DDBJ databases">
        <title>Draft Genome Sequence of Cudoniella acicularis.</title>
        <authorList>
            <person name="Buettner E."/>
            <person name="Kellner H."/>
        </authorList>
    </citation>
    <scope>NUCLEOTIDE SEQUENCE [LARGE SCALE GENOMIC DNA]</scope>
    <source>
        <strain evidence="7 8">DSM 108380</strain>
    </source>
</reference>
<dbReference type="Gene3D" id="3.40.50.720">
    <property type="entry name" value="NAD(P)-binding Rossmann-like Domain"/>
    <property type="match status" value="1"/>
</dbReference>
<organism evidence="7 8">
    <name type="scientific">Cudoniella acicularis</name>
    <dbReference type="NCBI Taxonomy" id="354080"/>
    <lineage>
        <taxon>Eukaryota</taxon>
        <taxon>Fungi</taxon>
        <taxon>Dikarya</taxon>
        <taxon>Ascomycota</taxon>
        <taxon>Pezizomycotina</taxon>
        <taxon>Leotiomycetes</taxon>
        <taxon>Helotiales</taxon>
        <taxon>Tricladiaceae</taxon>
        <taxon>Cudoniella</taxon>
    </lineage>
</organism>
<evidence type="ECO:0000256" key="5">
    <source>
        <dbReference type="SAM" id="Phobius"/>
    </source>
</evidence>
<dbReference type="EMBL" id="JAAMPI010000447">
    <property type="protein sequence ID" value="KAF4631402.1"/>
    <property type="molecule type" value="Genomic_DNA"/>
</dbReference>
<name>A0A8H4RNB8_9HELO</name>
<dbReference type="InterPro" id="IPR036291">
    <property type="entry name" value="NAD(P)-bd_dom_sf"/>
</dbReference>
<feature type="domain" description="Alcohol dehydrogenase-like C-terminal" evidence="6">
    <location>
        <begin position="50"/>
        <end position="152"/>
    </location>
</feature>
<evidence type="ECO:0000313" key="8">
    <source>
        <dbReference type="Proteomes" id="UP000566819"/>
    </source>
</evidence>
<evidence type="ECO:0000256" key="4">
    <source>
        <dbReference type="SAM" id="MobiDB-lite"/>
    </source>
</evidence>
<proteinExistence type="predicted"/>
<keyword evidence="2" id="KW-0862">Zinc</keyword>
<keyword evidence="1" id="KW-0479">Metal-binding</keyword>
<dbReference type="Pfam" id="PF00107">
    <property type="entry name" value="ADH_zinc_N"/>
    <property type="match status" value="1"/>
</dbReference>
<sequence>MSCELETKARLGNLKIEDRYARGILDSLRLRRCRLLMRRRLVVIFGFGSVGLTCLMTAKYMGAGRIITVDIVDEKLKMGRELGATDLIDSRDTPALVEEIKRITNGGATIAIDCTGLLKVIEDMIGYIGPLGTAATVGSTAKFKDQYQPFDFPTRKQVHWCDRGRLESRRVHSKANGNAPKWELPNRSPLQDVPSCKPERCDS</sequence>
<evidence type="ECO:0000259" key="6">
    <source>
        <dbReference type="Pfam" id="PF00107"/>
    </source>
</evidence>
<feature type="transmembrane region" description="Helical" evidence="5">
    <location>
        <begin position="41"/>
        <end position="61"/>
    </location>
</feature>
<comment type="caution">
    <text evidence="7">The sequence shown here is derived from an EMBL/GenBank/DDBJ whole genome shotgun (WGS) entry which is preliminary data.</text>
</comment>
<dbReference type="GO" id="GO:0046294">
    <property type="term" value="P:formaldehyde catabolic process"/>
    <property type="evidence" value="ECO:0007669"/>
    <property type="project" value="TreeGrafter"/>
</dbReference>
<protein>
    <recommendedName>
        <fullName evidence="6">Alcohol dehydrogenase-like C-terminal domain-containing protein</fullName>
    </recommendedName>
</protein>
<dbReference type="Proteomes" id="UP000566819">
    <property type="component" value="Unassembled WGS sequence"/>
</dbReference>
<keyword evidence="3" id="KW-0520">NAD</keyword>
<feature type="region of interest" description="Disordered" evidence="4">
    <location>
        <begin position="169"/>
        <end position="203"/>
    </location>
</feature>
<dbReference type="InterPro" id="IPR013149">
    <property type="entry name" value="ADH-like_C"/>
</dbReference>
<keyword evidence="8" id="KW-1185">Reference proteome</keyword>
<accession>A0A8H4RNB8</accession>
<gene>
    <name evidence="7" type="ORF">G7Y89_g6724</name>
</gene>
<dbReference type="PANTHER" id="PTHR43880">
    <property type="entry name" value="ALCOHOL DEHYDROGENASE"/>
    <property type="match status" value="1"/>
</dbReference>
<evidence type="ECO:0000256" key="3">
    <source>
        <dbReference type="ARBA" id="ARBA00023027"/>
    </source>
</evidence>
<evidence type="ECO:0000256" key="1">
    <source>
        <dbReference type="ARBA" id="ARBA00022723"/>
    </source>
</evidence>
<keyword evidence="5" id="KW-0472">Membrane</keyword>
<keyword evidence="5" id="KW-1133">Transmembrane helix</keyword>
<evidence type="ECO:0000256" key="2">
    <source>
        <dbReference type="ARBA" id="ARBA00022833"/>
    </source>
</evidence>
<dbReference type="GO" id="GO:0005829">
    <property type="term" value="C:cytosol"/>
    <property type="evidence" value="ECO:0007669"/>
    <property type="project" value="TreeGrafter"/>
</dbReference>
<evidence type="ECO:0000313" key="7">
    <source>
        <dbReference type="EMBL" id="KAF4631402.1"/>
    </source>
</evidence>